<evidence type="ECO:0000313" key="12">
    <source>
        <dbReference type="EMBL" id="CEF62054.1"/>
    </source>
</evidence>
<organism evidence="12">
    <name type="scientific">Strongyloides ratti</name>
    <name type="common">Parasitic roundworm</name>
    <dbReference type="NCBI Taxonomy" id="34506"/>
    <lineage>
        <taxon>Eukaryota</taxon>
        <taxon>Metazoa</taxon>
        <taxon>Ecdysozoa</taxon>
        <taxon>Nematoda</taxon>
        <taxon>Chromadorea</taxon>
        <taxon>Rhabditida</taxon>
        <taxon>Tylenchina</taxon>
        <taxon>Panagrolaimomorpha</taxon>
        <taxon>Strongyloidoidea</taxon>
        <taxon>Strongyloididae</taxon>
        <taxon>Strongyloides</taxon>
    </lineage>
</organism>
<evidence type="ECO:0000256" key="7">
    <source>
        <dbReference type="ARBA" id="ARBA00022833"/>
    </source>
</evidence>
<dbReference type="Proteomes" id="UP000035682">
    <property type="component" value="Unplaced"/>
</dbReference>
<dbReference type="SMART" id="SM00184">
    <property type="entry name" value="RING"/>
    <property type="match status" value="1"/>
</dbReference>
<evidence type="ECO:0000256" key="8">
    <source>
        <dbReference type="PROSITE-ProRule" id="PRU00175"/>
    </source>
</evidence>
<dbReference type="GO" id="GO:0007219">
    <property type="term" value="P:Notch signaling pathway"/>
    <property type="evidence" value="ECO:0007669"/>
    <property type="project" value="InterPro"/>
</dbReference>
<dbReference type="PROSITE" id="PS51154">
    <property type="entry name" value="MACRO"/>
    <property type="match status" value="1"/>
</dbReference>
<keyword evidence="7 9" id="KW-0862">Zinc</keyword>
<dbReference type="OMA" id="HQYHVQC"/>
<dbReference type="GO" id="GO:0016567">
    <property type="term" value="P:protein ubiquitination"/>
    <property type="evidence" value="ECO:0007669"/>
    <property type="project" value="UniProtKB-UniRule"/>
</dbReference>
<dbReference type="CTD" id="36374419"/>
<evidence type="ECO:0000259" key="11">
    <source>
        <dbReference type="PROSITE" id="PS51154"/>
    </source>
</evidence>
<evidence type="ECO:0000259" key="10">
    <source>
        <dbReference type="PROSITE" id="PS50089"/>
    </source>
</evidence>
<dbReference type="PROSITE" id="PS50089">
    <property type="entry name" value="ZF_RING_2"/>
    <property type="match status" value="1"/>
</dbReference>
<sequence>MSFKFRNVDIYFEVGDIFTSNVDAICISTNSKLDLNVGAGKALHRKVGNTLNSVIFDEKKKITQSTGIVVIDGGEILDNKKIMFAIIRGTDIGLLYDVYEKIFEKAIQEQFKTIALTAIGAGNLHVPLSFASTCAFTAINRFDNFGSLEKIYFKDINERTIKTYQRSFQRLFGSSGNNISNELDEDDEEDTGEVENIESTSMTILTEDDRSKLEEDDKCAICLSNFFESTECAVKLRLCRHIFHQDCINEAFKMRPRCPLCLKIYVTAMGPQPRGGSMVSRIVSGRVPGFPDANGFIEIRYKIPSGMQSEQHIRPGLPYLGVTRIAYLPNTEEGAKCLKLLEIAFKMRLTFTVSDSLTTRKRNVCVWNGIHHKTSKEGGPFGYPDSGYLTRLQYELRDLGITEEFLEQ</sequence>
<dbReference type="WormBase" id="SRAE_1000032900">
    <property type="protein sequence ID" value="SRP03199"/>
    <property type="gene ID" value="WBGene00256924"/>
</dbReference>
<accession>A0A090L3I2</accession>
<dbReference type="Pfam" id="PF18102">
    <property type="entry name" value="DTC"/>
    <property type="match status" value="1"/>
</dbReference>
<dbReference type="Gene3D" id="3.40.220.10">
    <property type="entry name" value="Leucine Aminopeptidase, subunit E, domain 1"/>
    <property type="match status" value="1"/>
</dbReference>
<evidence type="ECO:0000256" key="3">
    <source>
        <dbReference type="ARBA" id="ARBA00009413"/>
    </source>
</evidence>
<reference evidence="12 13" key="1">
    <citation type="submission" date="2014-09" db="EMBL/GenBank/DDBJ databases">
        <authorList>
            <person name="Martin A.A."/>
        </authorList>
    </citation>
    <scope>NUCLEOTIDE SEQUENCE</scope>
    <source>
        <strain evidence="13">ED321</strain>
        <strain evidence="12">ED321 Heterogonic</strain>
    </source>
</reference>
<dbReference type="STRING" id="34506.A0A090L3I2"/>
<keyword evidence="13" id="KW-1185">Reference proteome</keyword>
<dbReference type="InterPro" id="IPR001841">
    <property type="entry name" value="Znf_RING"/>
</dbReference>
<evidence type="ECO:0000313" key="13">
    <source>
        <dbReference type="Proteomes" id="UP000035682"/>
    </source>
</evidence>
<dbReference type="AlphaFoldDB" id="A0A090L3I2"/>
<dbReference type="RefSeq" id="XP_024501256.1">
    <property type="nucleotide sequence ID" value="XM_024647149.1"/>
</dbReference>
<dbReference type="GeneID" id="36374419"/>
<dbReference type="GO" id="GO:0061630">
    <property type="term" value="F:ubiquitin protein ligase activity"/>
    <property type="evidence" value="ECO:0007669"/>
    <property type="project" value="UniProtKB-UniRule"/>
</dbReference>
<dbReference type="PANTHER" id="PTHR12622">
    <property type="entry name" value="DELTEX-RELATED"/>
    <property type="match status" value="1"/>
</dbReference>
<keyword evidence="5 9" id="KW-0479">Metal-binding</keyword>
<keyword evidence="6 8" id="KW-0863">Zinc-finger</keyword>
<evidence type="ECO:0000256" key="9">
    <source>
        <dbReference type="RuleBase" id="RU367105"/>
    </source>
</evidence>
<comment type="subcellular location">
    <subcellularLocation>
        <location evidence="9">Cytoplasm</location>
    </subcellularLocation>
</comment>
<dbReference type="Pfam" id="PF01661">
    <property type="entry name" value="Macro"/>
    <property type="match status" value="1"/>
</dbReference>
<proteinExistence type="inferred from homology"/>
<dbReference type="GO" id="GO:0005737">
    <property type="term" value="C:cytoplasm"/>
    <property type="evidence" value="ECO:0007669"/>
    <property type="project" value="UniProtKB-SubCell"/>
</dbReference>
<dbReference type="WBParaSite" id="SRAE_1000032900.1">
    <property type="protein sequence ID" value="SRAE_1000032900.1"/>
    <property type="gene ID" value="WBGene00256924"/>
</dbReference>
<dbReference type="InterPro" id="IPR013083">
    <property type="entry name" value="Znf_RING/FYVE/PHD"/>
</dbReference>
<dbReference type="Pfam" id="PF13639">
    <property type="entry name" value="zf-RING_2"/>
    <property type="match status" value="1"/>
</dbReference>
<keyword evidence="4 9" id="KW-0808">Transferase</keyword>
<evidence type="ECO:0000313" key="14">
    <source>
        <dbReference type="WBParaSite" id="SRAE_1000032900.1"/>
    </source>
</evidence>
<feature type="domain" description="Macro" evidence="11">
    <location>
        <begin position="1"/>
        <end position="172"/>
    </location>
</feature>
<dbReference type="GO" id="GO:0008270">
    <property type="term" value="F:zinc ion binding"/>
    <property type="evidence" value="ECO:0007669"/>
    <property type="project" value="UniProtKB-KW"/>
</dbReference>
<evidence type="ECO:0000256" key="2">
    <source>
        <dbReference type="ARBA" id="ARBA00004906"/>
    </source>
</evidence>
<evidence type="ECO:0000313" key="15">
    <source>
        <dbReference type="WormBase" id="SRAE_1000032900"/>
    </source>
</evidence>
<dbReference type="UniPathway" id="UPA00143"/>
<dbReference type="SUPFAM" id="SSF52949">
    <property type="entry name" value="Macro domain-like"/>
    <property type="match status" value="1"/>
</dbReference>
<protein>
    <recommendedName>
        <fullName evidence="9">E3 ubiquitin-protein ligase</fullName>
        <ecNumber evidence="9">2.3.2.27</ecNumber>
    </recommendedName>
</protein>
<feature type="domain" description="RING-type" evidence="10">
    <location>
        <begin position="219"/>
        <end position="261"/>
    </location>
</feature>
<dbReference type="Gene3D" id="3.30.40.10">
    <property type="entry name" value="Zinc/RING finger domain, C3HC4 (zinc finger)"/>
    <property type="match status" value="1"/>
</dbReference>
<dbReference type="InterPro" id="IPR002589">
    <property type="entry name" value="Macro_dom"/>
</dbReference>
<comment type="catalytic activity">
    <reaction evidence="1 9">
        <text>S-ubiquitinyl-[E2 ubiquitin-conjugating enzyme]-L-cysteine + [acceptor protein]-L-lysine = [E2 ubiquitin-conjugating enzyme]-L-cysteine + N(6)-ubiquitinyl-[acceptor protein]-L-lysine.</text>
        <dbReference type="EC" id="2.3.2.27"/>
    </reaction>
</comment>
<dbReference type="InterPro" id="IPR043472">
    <property type="entry name" value="Macro_dom-like"/>
</dbReference>
<evidence type="ECO:0000256" key="6">
    <source>
        <dbReference type="ARBA" id="ARBA00022771"/>
    </source>
</evidence>
<dbReference type="OrthoDB" id="527344at2759"/>
<evidence type="ECO:0000256" key="1">
    <source>
        <dbReference type="ARBA" id="ARBA00000900"/>
    </source>
</evidence>
<keyword evidence="9" id="KW-0963">Cytoplasm</keyword>
<dbReference type="InterPro" id="IPR039396">
    <property type="entry name" value="Deltex_C"/>
</dbReference>
<dbReference type="Gene3D" id="3.30.390.130">
    <property type="match status" value="1"/>
</dbReference>
<dbReference type="SUPFAM" id="SSF57850">
    <property type="entry name" value="RING/U-box"/>
    <property type="match status" value="1"/>
</dbReference>
<dbReference type="InterPro" id="IPR039399">
    <property type="entry name" value="Deltex_C_sf"/>
</dbReference>
<dbReference type="EMBL" id="LN609528">
    <property type="protein sequence ID" value="CEF62054.1"/>
    <property type="molecule type" value="Genomic_DNA"/>
</dbReference>
<gene>
    <name evidence="12 14 15" type="ORF">SRAE_1000032900</name>
</gene>
<evidence type="ECO:0000256" key="5">
    <source>
        <dbReference type="ARBA" id="ARBA00022723"/>
    </source>
</evidence>
<dbReference type="InterPro" id="IPR039398">
    <property type="entry name" value="Deltex_fam"/>
</dbReference>
<reference evidence="14" key="2">
    <citation type="submission" date="2020-12" db="UniProtKB">
        <authorList>
            <consortium name="WormBaseParasite"/>
        </authorList>
    </citation>
    <scope>IDENTIFICATION</scope>
</reference>
<evidence type="ECO:0000256" key="4">
    <source>
        <dbReference type="ARBA" id="ARBA00022679"/>
    </source>
</evidence>
<comment type="pathway">
    <text evidence="2 9">Protein modification; protein ubiquitination.</text>
</comment>
<dbReference type="EC" id="2.3.2.27" evidence="9"/>
<name>A0A090L3I2_STRRB</name>
<dbReference type="CDD" id="cd09633">
    <property type="entry name" value="Deltex_C"/>
    <property type="match status" value="1"/>
</dbReference>
<comment type="similarity">
    <text evidence="3 9">Belongs to the Deltex family.</text>
</comment>